<keyword evidence="3" id="KW-0808">Transferase</keyword>
<reference evidence="8 9" key="1">
    <citation type="journal article" date="2022" name="Viruses">
        <title>Two Novel Lytic Bacteriophages Infecting Enterococcus spp. Are Promising Candidates for Targeted Antibacterial Therapy.</title>
        <authorList>
            <person name="Tkachev P.V."/>
            <person name="Pchelin I.M."/>
            <person name="Azarov D.V."/>
            <person name="Gorshkov A.N."/>
            <person name="Shamova O.V."/>
            <person name="Dmitriev A.V."/>
            <person name="Goncharov A.E."/>
        </authorList>
    </citation>
    <scope>NUCLEOTIDE SEQUENCE [LARGE SCALE GENOMIC DNA]</scope>
</reference>
<dbReference type="GO" id="GO:0003677">
    <property type="term" value="F:DNA binding"/>
    <property type="evidence" value="ECO:0007669"/>
    <property type="project" value="InterPro"/>
</dbReference>
<protein>
    <submittedName>
        <fullName evidence="8">DNA primase</fullName>
    </submittedName>
</protein>
<evidence type="ECO:0000313" key="9">
    <source>
        <dbReference type="Proteomes" id="UP000827296"/>
    </source>
</evidence>
<organism evidence="8 9">
    <name type="scientific">Enterococcus phage SSsP-1</name>
    <dbReference type="NCBI Taxonomy" id="2859527"/>
    <lineage>
        <taxon>Viruses</taxon>
        <taxon>Duplodnaviria</taxon>
        <taxon>Heunggongvirae</taxon>
        <taxon>Uroviricota</taxon>
        <taxon>Caudoviricetes</taxon>
        <taxon>Saphexavirus</taxon>
        <taxon>Saphexavirus SSsP1</taxon>
    </lineage>
</organism>
<keyword evidence="5" id="KW-0235">DNA replication</keyword>
<keyword evidence="9" id="KW-1185">Reference proteome</keyword>
<evidence type="ECO:0000256" key="1">
    <source>
        <dbReference type="ARBA" id="ARBA00022478"/>
    </source>
</evidence>
<evidence type="ECO:0000256" key="6">
    <source>
        <dbReference type="ARBA" id="ARBA00023163"/>
    </source>
</evidence>
<accession>A0AAE8BI31</accession>
<dbReference type="GO" id="GO:0006269">
    <property type="term" value="P:DNA replication, synthesis of primer"/>
    <property type="evidence" value="ECO:0007669"/>
    <property type="project" value="UniProtKB-KW"/>
</dbReference>
<evidence type="ECO:0000256" key="3">
    <source>
        <dbReference type="ARBA" id="ARBA00022679"/>
    </source>
</evidence>
<evidence type="ECO:0000256" key="2">
    <source>
        <dbReference type="ARBA" id="ARBA00022515"/>
    </source>
</evidence>
<keyword evidence="2" id="KW-0639">Primosome</keyword>
<dbReference type="GO" id="GO:0016779">
    <property type="term" value="F:nucleotidyltransferase activity"/>
    <property type="evidence" value="ECO:0007669"/>
    <property type="project" value="UniProtKB-KW"/>
</dbReference>
<dbReference type="InterPro" id="IPR036977">
    <property type="entry name" value="DNA_primase_Znf_CHC2"/>
</dbReference>
<dbReference type="Gene3D" id="3.40.1360.10">
    <property type="match status" value="1"/>
</dbReference>
<proteinExistence type="predicted"/>
<name>A0AAE8BI31_9CAUD</name>
<evidence type="ECO:0000313" key="8">
    <source>
        <dbReference type="EMBL" id="QYI86578.1"/>
    </source>
</evidence>
<dbReference type="CDD" id="cd01029">
    <property type="entry name" value="TOPRIM_primases"/>
    <property type="match status" value="1"/>
</dbReference>
<dbReference type="Gene3D" id="3.90.580.10">
    <property type="entry name" value="Zinc finger, CHC2-type domain"/>
    <property type="match status" value="1"/>
</dbReference>
<dbReference type="SUPFAM" id="SSF56731">
    <property type="entry name" value="DNA primase core"/>
    <property type="match status" value="1"/>
</dbReference>
<dbReference type="InterPro" id="IPR006171">
    <property type="entry name" value="TOPRIM_dom"/>
</dbReference>
<dbReference type="GO" id="GO:0000428">
    <property type="term" value="C:DNA-directed RNA polymerase complex"/>
    <property type="evidence" value="ECO:0007669"/>
    <property type="project" value="UniProtKB-KW"/>
</dbReference>
<feature type="domain" description="Toprim" evidence="7">
    <location>
        <begin position="201"/>
        <end position="279"/>
    </location>
</feature>
<keyword evidence="1" id="KW-0240">DNA-directed RNA polymerase</keyword>
<evidence type="ECO:0000259" key="7">
    <source>
        <dbReference type="PROSITE" id="PS50880"/>
    </source>
</evidence>
<dbReference type="PROSITE" id="PS50880">
    <property type="entry name" value="TOPRIM"/>
    <property type="match status" value="1"/>
</dbReference>
<keyword evidence="4" id="KW-0548">Nucleotidyltransferase</keyword>
<sequence>MLDTIHLTKDIKIHVDIQSYLERFEWEHAKWTEDRLIAASPFRSDSHPSFFVNYNNDWAGTWGDSGTGDSGNFIQLVAELHDTDYETAFEMLKEEFWIRPYEAPAISVKLGVKKEKSIFDIPVHNPSPYLLGRGISEETQQLYRTSEDEYKVCLPYINGMGLATALKYRRTDSKDFFYVAGNNHLKSMLFGYHAIYEKLPKTVVICEAEIDAMTAYEMGFVGISLGAANLIENQVELIKKVGLDNIIIGTDNDTKGNLAADEIDQAFWKTHKLFRYDMPDGYDLNQYWQEFKKAPPIRKISEPKLLRRKLWWVAK</sequence>
<evidence type="ECO:0000256" key="5">
    <source>
        <dbReference type="ARBA" id="ARBA00022705"/>
    </source>
</evidence>
<keyword evidence="6" id="KW-0804">Transcription</keyword>
<evidence type="ECO:0000256" key="4">
    <source>
        <dbReference type="ARBA" id="ARBA00022695"/>
    </source>
</evidence>
<dbReference type="GO" id="GO:0008270">
    <property type="term" value="F:zinc ion binding"/>
    <property type="evidence" value="ECO:0007669"/>
    <property type="project" value="InterPro"/>
</dbReference>
<dbReference type="Proteomes" id="UP000827296">
    <property type="component" value="Segment"/>
</dbReference>
<dbReference type="EMBL" id="MZ333457">
    <property type="protein sequence ID" value="QYI86578.1"/>
    <property type="molecule type" value="Genomic_DNA"/>
</dbReference>
<dbReference type="SUPFAM" id="SSF57783">
    <property type="entry name" value="Zinc beta-ribbon"/>
    <property type="match status" value="1"/>
</dbReference>
<dbReference type="Pfam" id="PF13155">
    <property type="entry name" value="Toprim_2"/>
    <property type="match status" value="1"/>
</dbReference>
<dbReference type="InterPro" id="IPR034154">
    <property type="entry name" value="TOPRIM_DnaG/twinkle"/>
</dbReference>